<name>A0A9N9HT11_9GLOM</name>
<keyword evidence="2" id="KW-1185">Reference proteome</keyword>
<organism evidence="1 2">
    <name type="scientific">Acaulospora morrowiae</name>
    <dbReference type="NCBI Taxonomy" id="94023"/>
    <lineage>
        <taxon>Eukaryota</taxon>
        <taxon>Fungi</taxon>
        <taxon>Fungi incertae sedis</taxon>
        <taxon>Mucoromycota</taxon>
        <taxon>Glomeromycotina</taxon>
        <taxon>Glomeromycetes</taxon>
        <taxon>Diversisporales</taxon>
        <taxon>Acaulosporaceae</taxon>
        <taxon>Acaulospora</taxon>
    </lineage>
</organism>
<comment type="caution">
    <text evidence="1">The sequence shown here is derived from an EMBL/GenBank/DDBJ whole genome shotgun (WGS) entry which is preliminary data.</text>
</comment>
<dbReference type="AlphaFoldDB" id="A0A9N9HT11"/>
<evidence type="ECO:0000313" key="2">
    <source>
        <dbReference type="Proteomes" id="UP000789342"/>
    </source>
</evidence>
<protein>
    <submittedName>
        <fullName evidence="1">13907_t:CDS:1</fullName>
    </submittedName>
</protein>
<dbReference type="Proteomes" id="UP000789342">
    <property type="component" value="Unassembled WGS sequence"/>
</dbReference>
<dbReference type="EMBL" id="CAJVPV010017832">
    <property type="protein sequence ID" value="CAG8704279.1"/>
    <property type="molecule type" value="Genomic_DNA"/>
</dbReference>
<gene>
    <name evidence="1" type="ORF">AMORRO_LOCUS12305</name>
</gene>
<sequence length="56" mass="6691">YVGVRPRVDYRLKKNWLESYPDVRIIGIEEQKSAGLDVNNIRMYNDSEIDYWLVIS</sequence>
<feature type="non-terminal residue" evidence="1">
    <location>
        <position position="1"/>
    </location>
</feature>
<evidence type="ECO:0000313" key="1">
    <source>
        <dbReference type="EMBL" id="CAG8704279.1"/>
    </source>
</evidence>
<proteinExistence type="predicted"/>
<reference evidence="1" key="1">
    <citation type="submission" date="2021-06" db="EMBL/GenBank/DDBJ databases">
        <authorList>
            <person name="Kallberg Y."/>
            <person name="Tangrot J."/>
            <person name="Rosling A."/>
        </authorList>
    </citation>
    <scope>NUCLEOTIDE SEQUENCE</scope>
    <source>
        <strain evidence="1">CL551</strain>
    </source>
</reference>
<accession>A0A9N9HT11</accession>